<evidence type="ECO:0000313" key="2">
    <source>
        <dbReference type="Proteomes" id="UP000634136"/>
    </source>
</evidence>
<evidence type="ECO:0000313" key="1">
    <source>
        <dbReference type="EMBL" id="KAF7820765.1"/>
    </source>
</evidence>
<dbReference type="EMBL" id="JAAIUW010000008">
    <property type="protein sequence ID" value="KAF7820765.1"/>
    <property type="molecule type" value="Genomic_DNA"/>
</dbReference>
<proteinExistence type="predicted"/>
<name>A0A834TH28_9FABA</name>
<keyword evidence="2" id="KW-1185">Reference proteome</keyword>
<reference evidence="1" key="1">
    <citation type="submission" date="2020-09" db="EMBL/GenBank/DDBJ databases">
        <title>Genome-Enabled Discovery of Anthraquinone Biosynthesis in Senna tora.</title>
        <authorList>
            <person name="Kang S.-H."/>
            <person name="Pandey R.P."/>
            <person name="Lee C.-M."/>
            <person name="Sim J.-S."/>
            <person name="Jeong J.-T."/>
            <person name="Choi B.-S."/>
            <person name="Jung M."/>
            <person name="Ginzburg D."/>
            <person name="Zhao K."/>
            <person name="Won S.Y."/>
            <person name="Oh T.-J."/>
            <person name="Yu Y."/>
            <person name="Kim N.-H."/>
            <person name="Lee O.R."/>
            <person name="Lee T.-H."/>
            <person name="Bashyal P."/>
            <person name="Kim T.-S."/>
            <person name="Lee W.-H."/>
            <person name="Kawkins C."/>
            <person name="Kim C.-K."/>
            <person name="Kim J.S."/>
            <person name="Ahn B.O."/>
            <person name="Rhee S.Y."/>
            <person name="Sohng J.K."/>
        </authorList>
    </citation>
    <scope>NUCLEOTIDE SEQUENCE</scope>
    <source>
        <tissue evidence="1">Leaf</tissue>
    </source>
</reference>
<dbReference type="AlphaFoldDB" id="A0A834TH28"/>
<accession>A0A834TH28</accession>
<gene>
    <name evidence="1" type="ORF">G2W53_026220</name>
</gene>
<organism evidence="1 2">
    <name type="scientific">Senna tora</name>
    <dbReference type="NCBI Taxonomy" id="362788"/>
    <lineage>
        <taxon>Eukaryota</taxon>
        <taxon>Viridiplantae</taxon>
        <taxon>Streptophyta</taxon>
        <taxon>Embryophyta</taxon>
        <taxon>Tracheophyta</taxon>
        <taxon>Spermatophyta</taxon>
        <taxon>Magnoliopsida</taxon>
        <taxon>eudicotyledons</taxon>
        <taxon>Gunneridae</taxon>
        <taxon>Pentapetalae</taxon>
        <taxon>rosids</taxon>
        <taxon>fabids</taxon>
        <taxon>Fabales</taxon>
        <taxon>Fabaceae</taxon>
        <taxon>Caesalpinioideae</taxon>
        <taxon>Cassia clade</taxon>
        <taxon>Senna</taxon>
    </lineage>
</organism>
<comment type="caution">
    <text evidence="1">The sequence shown here is derived from an EMBL/GenBank/DDBJ whole genome shotgun (WGS) entry which is preliminary data.</text>
</comment>
<protein>
    <submittedName>
        <fullName evidence="1">Uncharacterized protein</fullName>
    </submittedName>
</protein>
<dbReference type="Proteomes" id="UP000634136">
    <property type="component" value="Unassembled WGS sequence"/>
</dbReference>
<sequence>MGKDERRYGEVVGYDEEGGYGGGWGMMGKGWGY</sequence>